<accession>A0AC34R8F7</accession>
<evidence type="ECO:0000313" key="2">
    <source>
        <dbReference type="WBParaSite" id="JU765_v2.g4483.t1"/>
    </source>
</evidence>
<dbReference type="WBParaSite" id="JU765_v2.g4483.t1">
    <property type="protein sequence ID" value="JU765_v2.g4483.t1"/>
    <property type="gene ID" value="JU765_v2.g4483"/>
</dbReference>
<evidence type="ECO:0000313" key="1">
    <source>
        <dbReference type="Proteomes" id="UP000887576"/>
    </source>
</evidence>
<name>A0AC34R8F7_9BILA</name>
<organism evidence="1 2">
    <name type="scientific">Panagrolaimus sp. JU765</name>
    <dbReference type="NCBI Taxonomy" id="591449"/>
    <lineage>
        <taxon>Eukaryota</taxon>
        <taxon>Metazoa</taxon>
        <taxon>Ecdysozoa</taxon>
        <taxon>Nematoda</taxon>
        <taxon>Chromadorea</taxon>
        <taxon>Rhabditida</taxon>
        <taxon>Tylenchina</taxon>
        <taxon>Panagrolaimomorpha</taxon>
        <taxon>Panagrolaimoidea</taxon>
        <taxon>Panagrolaimidae</taxon>
        <taxon>Panagrolaimus</taxon>
    </lineage>
</organism>
<reference evidence="2" key="1">
    <citation type="submission" date="2022-11" db="UniProtKB">
        <authorList>
            <consortium name="WormBaseParasite"/>
        </authorList>
    </citation>
    <scope>IDENTIFICATION</scope>
</reference>
<sequence>MSQVNRLCFGILMISLVFLMIPSTLVGIAEFANLPVFQILGPFYIIGLLLAGIFNGIIYVTLHVEIRRGALDMIRNRISQIEPTI</sequence>
<dbReference type="Proteomes" id="UP000887576">
    <property type="component" value="Unplaced"/>
</dbReference>
<proteinExistence type="predicted"/>
<protein>
    <submittedName>
        <fullName evidence="2">DUF485 domain-containing protein</fullName>
    </submittedName>
</protein>